<evidence type="ECO:0000313" key="2">
    <source>
        <dbReference type="Proteomes" id="UP000233469"/>
    </source>
</evidence>
<sequence>MILINRREFYKKYHASYNFYNKRNEIKYRKYLRTGNNKINFINRFLQQKRKYFISKKYKRDDNIICKMNLMESKCYNSKLLKNEYGQSPILFKRSFITSKFLLSSSSPSLLSSSLLSSSSSSSSLSLSSSSLSSSNNSSSSTSTSSMPVVVGITKIIKLPTPVVTISSSKNRGSVTTFNYNSDISIKMYDSSHYDFLKTKINYLDQGFDNYFKPVHGLFDKDLIDEINDKIKDEFELQSFPVNDVNWEECMK</sequence>
<dbReference type="EMBL" id="LLXL01000447">
    <property type="protein sequence ID" value="PKK72289.1"/>
    <property type="molecule type" value="Genomic_DNA"/>
</dbReference>
<accession>A0A2N1NEJ8</accession>
<dbReference type="VEuPathDB" id="FungiDB:RhiirFUN_015687"/>
<evidence type="ECO:0000313" key="1">
    <source>
        <dbReference type="EMBL" id="PKK72289.1"/>
    </source>
</evidence>
<dbReference type="Proteomes" id="UP000233469">
    <property type="component" value="Unassembled WGS sequence"/>
</dbReference>
<dbReference type="AlphaFoldDB" id="A0A2N1NEJ8"/>
<reference evidence="1 2" key="1">
    <citation type="submission" date="2016-04" db="EMBL/GenBank/DDBJ databases">
        <title>Genome analyses suggest a sexual origin of heterokaryosis in a supposedly ancient asexual fungus.</title>
        <authorList>
            <person name="Ropars J."/>
            <person name="Sedzielewska K."/>
            <person name="Noel J."/>
            <person name="Charron P."/>
            <person name="Farinelli L."/>
            <person name="Marton T."/>
            <person name="Kruger M."/>
            <person name="Pelin A."/>
            <person name="Brachmann A."/>
            <person name="Corradi N."/>
        </authorList>
    </citation>
    <scope>NUCLEOTIDE SEQUENCE [LARGE SCALE GENOMIC DNA]</scope>
    <source>
        <strain evidence="1 2">C2</strain>
    </source>
</reference>
<protein>
    <submittedName>
        <fullName evidence="1">Uncharacterized protein</fullName>
    </submittedName>
</protein>
<reference evidence="1 2" key="2">
    <citation type="submission" date="2017-10" db="EMBL/GenBank/DDBJ databases">
        <title>Extensive intraspecific genome diversity in a model arbuscular mycorrhizal fungus.</title>
        <authorList>
            <person name="Chen E.C.H."/>
            <person name="Morin E."/>
            <person name="Baudet D."/>
            <person name="Noel J."/>
            <person name="Ndikumana S."/>
            <person name="Charron P."/>
            <person name="St-Onge C."/>
            <person name="Giorgi J."/>
            <person name="Grigoriev I.V."/>
            <person name="Roux C."/>
            <person name="Martin F.M."/>
            <person name="Corradi N."/>
        </authorList>
    </citation>
    <scope>NUCLEOTIDE SEQUENCE [LARGE SCALE GENOMIC DNA]</scope>
    <source>
        <strain evidence="1 2">C2</strain>
    </source>
</reference>
<dbReference type="VEuPathDB" id="FungiDB:FUN_010338"/>
<gene>
    <name evidence="1" type="ORF">RhiirC2_848528</name>
</gene>
<name>A0A2N1NEJ8_9GLOM</name>
<organism evidence="1 2">
    <name type="scientific">Rhizophagus irregularis</name>
    <dbReference type="NCBI Taxonomy" id="588596"/>
    <lineage>
        <taxon>Eukaryota</taxon>
        <taxon>Fungi</taxon>
        <taxon>Fungi incertae sedis</taxon>
        <taxon>Mucoromycota</taxon>
        <taxon>Glomeromycotina</taxon>
        <taxon>Glomeromycetes</taxon>
        <taxon>Glomerales</taxon>
        <taxon>Glomeraceae</taxon>
        <taxon>Rhizophagus</taxon>
    </lineage>
</organism>
<comment type="caution">
    <text evidence="1">The sequence shown here is derived from an EMBL/GenBank/DDBJ whole genome shotgun (WGS) entry which is preliminary data.</text>
</comment>
<dbReference type="VEuPathDB" id="FungiDB:RhiirA1_530325"/>
<proteinExistence type="predicted"/>